<dbReference type="InterPro" id="IPR050164">
    <property type="entry name" value="Peptidase_C19"/>
</dbReference>
<gene>
    <name evidence="4" type="ORF">RND71_043769</name>
</gene>
<dbReference type="Gene3D" id="3.90.70.10">
    <property type="entry name" value="Cysteine proteinases"/>
    <property type="match status" value="1"/>
</dbReference>
<protein>
    <recommendedName>
        <fullName evidence="3">USP domain-containing protein</fullName>
    </recommendedName>
</protein>
<evidence type="ECO:0000313" key="5">
    <source>
        <dbReference type="Proteomes" id="UP001291623"/>
    </source>
</evidence>
<dbReference type="PANTHER" id="PTHR24006:SF925">
    <property type="entry name" value="UBIQUITINYL HYDROLASE 1"/>
    <property type="match status" value="1"/>
</dbReference>
<keyword evidence="5" id="KW-1185">Reference proteome</keyword>
<name>A0AAE1QP72_9SOLA</name>
<dbReference type="InterPro" id="IPR028889">
    <property type="entry name" value="USP"/>
</dbReference>
<feature type="domain" description="USP" evidence="3">
    <location>
        <begin position="112"/>
        <end position="496"/>
    </location>
</feature>
<dbReference type="InterPro" id="IPR038765">
    <property type="entry name" value="Papain-like_cys_pep_sf"/>
</dbReference>
<comment type="caution">
    <text evidence="4">The sequence shown here is derived from an EMBL/GenBank/DDBJ whole genome shotgun (WGS) entry which is preliminary data.</text>
</comment>
<dbReference type="InterPro" id="IPR001394">
    <property type="entry name" value="Peptidase_C19_UCH"/>
</dbReference>
<proteinExistence type="inferred from homology"/>
<feature type="compositionally biased region" description="Low complexity" evidence="2">
    <location>
        <begin position="461"/>
        <end position="472"/>
    </location>
</feature>
<dbReference type="InterPro" id="IPR018200">
    <property type="entry name" value="USP_CS"/>
</dbReference>
<evidence type="ECO:0000313" key="4">
    <source>
        <dbReference type="EMBL" id="KAK4336754.1"/>
    </source>
</evidence>
<sequence>MVAQQKLSQHNVLESAINNYKTSKLIKTDSSKSNSPYSSLSCIYNGDVDSICFSSSTLEAAFELIAALCTGCVSNLRYVCDNLTEMFYSDQEVLTEWEYFPTIGFRPAKGFVGLKNGGATCYMNSVLQQLYMIPEVRDGLLSAEGAIGDSQEEFYEDDNYNLIPVLNYDVDDERFKNDKNRKDYNVGVIKHMQAIFGHLMLNKLQYYIPQGFWKHFKLWGDQINLREQHDALEFFNSLVDSIDEGLKTLNYNKLMTDILGGSFADQKICKGCPHRYSREEPFTTLNIDIRNHSNLLESLEQYVKGDLLEGANAYHCEKCNQKVDTVKRLCIKKLPIILTIQLKRFDYDWERSCSIKFNDYFEFPRLLDMEPYTVNGLAKIDGEVIEDIIENETLIDKNIENQNEEANRAISTKDINVDNKNNKDCSIVEADKNNPHELDQLTEFFKTVNMNSAESADNVSENTTTENNQKNNLESKNKSVKNDNFSTSTLEGNKLD</sequence>
<dbReference type="PANTHER" id="PTHR24006">
    <property type="entry name" value="UBIQUITIN CARBOXYL-TERMINAL HYDROLASE"/>
    <property type="match status" value="1"/>
</dbReference>
<dbReference type="PROSITE" id="PS50235">
    <property type="entry name" value="USP_3"/>
    <property type="match status" value="1"/>
</dbReference>
<reference evidence="4" key="1">
    <citation type="submission" date="2023-12" db="EMBL/GenBank/DDBJ databases">
        <title>Genome assembly of Anisodus tanguticus.</title>
        <authorList>
            <person name="Wang Y.-J."/>
        </authorList>
    </citation>
    <scope>NUCLEOTIDE SEQUENCE</scope>
    <source>
        <strain evidence="4">KB-2021</strain>
        <tissue evidence="4">Leaf</tissue>
    </source>
</reference>
<dbReference type="SUPFAM" id="SSF54001">
    <property type="entry name" value="Cysteine proteinases"/>
    <property type="match status" value="1"/>
</dbReference>
<evidence type="ECO:0000259" key="3">
    <source>
        <dbReference type="PROSITE" id="PS50235"/>
    </source>
</evidence>
<organism evidence="4 5">
    <name type="scientific">Anisodus tanguticus</name>
    <dbReference type="NCBI Taxonomy" id="243964"/>
    <lineage>
        <taxon>Eukaryota</taxon>
        <taxon>Viridiplantae</taxon>
        <taxon>Streptophyta</taxon>
        <taxon>Embryophyta</taxon>
        <taxon>Tracheophyta</taxon>
        <taxon>Spermatophyta</taxon>
        <taxon>Magnoliopsida</taxon>
        <taxon>eudicotyledons</taxon>
        <taxon>Gunneridae</taxon>
        <taxon>Pentapetalae</taxon>
        <taxon>asterids</taxon>
        <taxon>lamiids</taxon>
        <taxon>Solanales</taxon>
        <taxon>Solanaceae</taxon>
        <taxon>Solanoideae</taxon>
        <taxon>Hyoscyameae</taxon>
        <taxon>Anisodus</taxon>
    </lineage>
</organism>
<feature type="region of interest" description="Disordered" evidence="2">
    <location>
        <begin position="454"/>
        <end position="496"/>
    </location>
</feature>
<dbReference type="GO" id="GO:0016579">
    <property type="term" value="P:protein deubiquitination"/>
    <property type="evidence" value="ECO:0007669"/>
    <property type="project" value="InterPro"/>
</dbReference>
<evidence type="ECO:0000256" key="2">
    <source>
        <dbReference type="SAM" id="MobiDB-lite"/>
    </source>
</evidence>
<dbReference type="GO" id="GO:0016477">
    <property type="term" value="P:cell migration"/>
    <property type="evidence" value="ECO:0007669"/>
    <property type="project" value="TreeGrafter"/>
</dbReference>
<dbReference type="GO" id="GO:0005634">
    <property type="term" value="C:nucleus"/>
    <property type="evidence" value="ECO:0007669"/>
    <property type="project" value="TreeGrafter"/>
</dbReference>
<dbReference type="EMBL" id="JAVYJV010000095">
    <property type="protein sequence ID" value="KAK4336754.1"/>
    <property type="molecule type" value="Genomic_DNA"/>
</dbReference>
<feature type="compositionally biased region" description="Polar residues" evidence="2">
    <location>
        <begin position="482"/>
        <end position="496"/>
    </location>
</feature>
<evidence type="ECO:0000256" key="1">
    <source>
        <dbReference type="ARBA" id="ARBA00009085"/>
    </source>
</evidence>
<accession>A0AAE1QP72</accession>
<dbReference type="AlphaFoldDB" id="A0AAE1QP72"/>
<comment type="similarity">
    <text evidence="1">Belongs to the peptidase C19 family.</text>
</comment>
<dbReference type="PROSITE" id="PS00972">
    <property type="entry name" value="USP_1"/>
    <property type="match status" value="1"/>
</dbReference>
<dbReference type="Proteomes" id="UP001291623">
    <property type="component" value="Unassembled WGS sequence"/>
</dbReference>
<dbReference type="GO" id="GO:0005829">
    <property type="term" value="C:cytosol"/>
    <property type="evidence" value="ECO:0007669"/>
    <property type="project" value="TreeGrafter"/>
</dbReference>
<dbReference type="GO" id="GO:0004843">
    <property type="term" value="F:cysteine-type deubiquitinase activity"/>
    <property type="evidence" value="ECO:0007669"/>
    <property type="project" value="InterPro"/>
</dbReference>
<dbReference type="Pfam" id="PF00443">
    <property type="entry name" value="UCH"/>
    <property type="match status" value="1"/>
</dbReference>